<protein>
    <recommendedName>
        <fullName evidence="3">F-box domain-containing protein</fullName>
    </recommendedName>
</protein>
<name>A0ABQ9S8Y6_9PEZI</name>
<evidence type="ECO:0008006" key="3">
    <source>
        <dbReference type="Google" id="ProtNLM"/>
    </source>
</evidence>
<comment type="caution">
    <text evidence="1">The sequence shown here is derived from an EMBL/GenBank/DDBJ whole genome shotgun (WGS) entry which is preliminary data.</text>
</comment>
<dbReference type="EMBL" id="MOPA01000010">
    <property type="protein sequence ID" value="KAK1529745.1"/>
    <property type="molecule type" value="Genomic_DNA"/>
</dbReference>
<sequence>MDSLPQEILDNILGRIPARESDNYNEELLELENWMDVDSEAFDPETPRLRLDLAATSLRELHVNIVTPEYRHSSGPSDIVENMAHCDIAHTEILRELMLMLSEWPDDTRVSLSIGLNDKHDRKSKITELHHFNVVNPQLLPIVLCVRSLKFSFFYQLSSLRRNVEGDFLLMQKFPNLESFDLDASEFPFFMELRREMRKSLINTLPSYQFPTSARHGKLIILPNEYSPFQQLPQMTKDRESDPLFVGLRRAIDGFSEFEYGGHLSSSFFWSPPPSLGDAVPYWQNMTKLKVDCDMVSPSGEEDNPPDRQYSVSGDDKVAAWTVNEKVMVPMLTSIAKAAGQMISLKELRFRVILAKYDRNQGSEWFHRSHVDYLAPGVMPDVGDEKFPWCKCYSKDWIPEYRARQAGDLEKARLLLGIKTENQKREGTKDSCPDSPRWLLNMDQWQPNEELLDLFRQAGRKAHSKDAVIVRHVHHHRQDYIMEED</sequence>
<keyword evidence="2" id="KW-1185">Reference proteome</keyword>
<dbReference type="RefSeq" id="XP_060345100.1">
    <property type="nucleotide sequence ID" value="XM_060496315.1"/>
</dbReference>
<dbReference type="GeneID" id="85380214"/>
<gene>
    <name evidence="1" type="ORF">CPAR01_12057</name>
</gene>
<dbReference type="Proteomes" id="UP001241169">
    <property type="component" value="Unassembled WGS sequence"/>
</dbReference>
<evidence type="ECO:0000313" key="2">
    <source>
        <dbReference type="Proteomes" id="UP001241169"/>
    </source>
</evidence>
<evidence type="ECO:0000313" key="1">
    <source>
        <dbReference type="EMBL" id="KAK1529745.1"/>
    </source>
</evidence>
<reference evidence="1 2" key="1">
    <citation type="submission" date="2016-10" db="EMBL/GenBank/DDBJ databases">
        <title>The genome sequence of Colletotrichum fioriniae PJ7.</title>
        <authorList>
            <person name="Baroncelli R."/>
        </authorList>
    </citation>
    <scope>NUCLEOTIDE SEQUENCE [LARGE SCALE GENOMIC DNA]</scope>
    <source>
        <strain evidence="1 2">IMI 384185</strain>
    </source>
</reference>
<organism evidence="1 2">
    <name type="scientific">Colletotrichum paranaense</name>
    <dbReference type="NCBI Taxonomy" id="1914294"/>
    <lineage>
        <taxon>Eukaryota</taxon>
        <taxon>Fungi</taxon>
        <taxon>Dikarya</taxon>
        <taxon>Ascomycota</taxon>
        <taxon>Pezizomycotina</taxon>
        <taxon>Sordariomycetes</taxon>
        <taxon>Hypocreomycetidae</taxon>
        <taxon>Glomerellales</taxon>
        <taxon>Glomerellaceae</taxon>
        <taxon>Colletotrichum</taxon>
        <taxon>Colletotrichum acutatum species complex</taxon>
    </lineage>
</organism>
<proteinExistence type="predicted"/>
<accession>A0ABQ9S8Y6</accession>